<evidence type="ECO:0000313" key="5">
    <source>
        <dbReference type="EMBL" id="MBL1110402.1"/>
    </source>
</evidence>
<feature type="region of interest" description="Disordered" evidence="4">
    <location>
        <begin position="29"/>
        <end position="58"/>
    </location>
</feature>
<comment type="caution">
    <text evidence="5">The sequence shown here is derived from an EMBL/GenBank/DDBJ whole genome shotgun (WGS) entry which is preliminary data.</text>
</comment>
<proteinExistence type="predicted"/>
<gene>
    <name evidence="5" type="ORF">JK361_38625</name>
</gene>
<dbReference type="Proteomes" id="UP000621386">
    <property type="component" value="Unassembled WGS sequence"/>
</dbReference>
<evidence type="ECO:0008006" key="7">
    <source>
        <dbReference type="Google" id="ProtNLM"/>
    </source>
</evidence>
<evidence type="ECO:0000256" key="3">
    <source>
        <dbReference type="ARBA" id="ARBA00023098"/>
    </source>
</evidence>
<dbReference type="RefSeq" id="WP_201827432.1">
    <property type="nucleotide sequence ID" value="NZ_JAERRH010000038.1"/>
</dbReference>
<dbReference type="PANTHER" id="PTHR10272:SF0">
    <property type="entry name" value="PLATELET-ACTIVATING FACTOR ACETYLHYDROLASE"/>
    <property type="match status" value="1"/>
</dbReference>
<dbReference type="InterPro" id="IPR006311">
    <property type="entry name" value="TAT_signal"/>
</dbReference>
<protein>
    <recommendedName>
        <fullName evidence="7">Lipase</fullName>
    </recommendedName>
</protein>
<dbReference type="PANTHER" id="PTHR10272">
    <property type="entry name" value="PLATELET-ACTIVATING FACTOR ACETYLHYDROLASE"/>
    <property type="match status" value="1"/>
</dbReference>
<organism evidence="5 6">
    <name type="scientific">Streptomyces musisoli</name>
    <dbReference type="NCBI Taxonomy" id="2802280"/>
    <lineage>
        <taxon>Bacteria</taxon>
        <taxon>Bacillati</taxon>
        <taxon>Actinomycetota</taxon>
        <taxon>Actinomycetes</taxon>
        <taxon>Kitasatosporales</taxon>
        <taxon>Streptomycetaceae</taxon>
        <taxon>Streptomyces</taxon>
    </lineage>
</organism>
<evidence type="ECO:0000256" key="2">
    <source>
        <dbReference type="ARBA" id="ARBA00022963"/>
    </source>
</evidence>
<name>A0ABS1PDD6_9ACTN</name>
<evidence type="ECO:0000256" key="4">
    <source>
        <dbReference type="SAM" id="MobiDB-lite"/>
    </source>
</evidence>
<keyword evidence="6" id="KW-1185">Reference proteome</keyword>
<dbReference type="SUPFAM" id="SSF53474">
    <property type="entry name" value="alpha/beta-Hydrolases"/>
    <property type="match status" value="1"/>
</dbReference>
<dbReference type="Gene3D" id="3.40.50.1820">
    <property type="entry name" value="alpha/beta hydrolase"/>
    <property type="match status" value="1"/>
</dbReference>
<dbReference type="EMBL" id="JAERRH010000038">
    <property type="protein sequence ID" value="MBL1110402.1"/>
    <property type="molecule type" value="Genomic_DNA"/>
</dbReference>
<sequence length="425" mass="45263">MESKPSKPARRRVVAALGLSVLTPVVGSATARASTAPRTGGAPRGGRMPLTMTLPVPTGRCPVGTTAMHLVDASRRDPWVPGRHRELMVSLWYPARPAPGCSVARQLPPGTAARWGALAAAEFGMPPTGVDWTITRTHSVTGAPAWRQRGGLPVVLYSPGKNVPRGFGTVLAEELASHGYVVAAVDHTYETLAVEFPGGRLVEDLPETEPHDMDGMRRLMGARVADVRFVLDRLEALNTGGQPDARRQPLPAGLWRGLDLSAVGVFGHSLGGATAAQVMHDDRRVAAAADLDGGVGTADDPVGSVVVDGLDHPFLLMNSAIGNSRDAALASLWRHLRGWHRNIQLPSAGHYSYTDLQAQFPQVAAAGMMPASEVTKTVGTVDSARSLHIQRTYLGAFFDLHLRHMPDHGLLDGPSPHYPEAVFID</sequence>
<dbReference type="Pfam" id="PF03403">
    <property type="entry name" value="PAF-AH_p_II"/>
    <property type="match status" value="1"/>
</dbReference>
<evidence type="ECO:0000256" key="1">
    <source>
        <dbReference type="ARBA" id="ARBA00022801"/>
    </source>
</evidence>
<keyword evidence="3" id="KW-0443">Lipid metabolism</keyword>
<keyword evidence="2" id="KW-0442">Lipid degradation</keyword>
<dbReference type="InterPro" id="IPR029058">
    <property type="entry name" value="AB_hydrolase_fold"/>
</dbReference>
<accession>A0ABS1PDD6</accession>
<evidence type="ECO:0000313" key="6">
    <source>
        <dbReference type="Proteomes" id="UP000621386"/>
    </source>
</evidence>
<reference evidence="5 6" key="1">
    <citation type="submission" date="2021-01" db="EMBL/GenBank/DDBJ databases">
        <title>WGS of actinomycetes isolated from Thailand.</title>
        <authorList>
            <person name="Thawai C."/>
        </authorList>
    </citation>
    <scope>NUCLEOTIDE SEQUENCE [LARGE SCALE GENOMIC DNA]</scope>
    <source>
        <strain evidence="5 6">CH5-8</strain>
    </source>
</reference>
<keyword evidence="1" id="KW-0378">Hydrolase</keyword>
<dbReference type="PROSITE" id="PS51318">
    <property type="entry name" value="TAT"/>
    <property type="match status" value="1"/>
</dbReference>
<feature type="compositionally biased region" description="Low complexity" evidence="4">
    <location>
        <begin position="29"/>
        <end position="47"/>
    </location>
</feature>